<keyword evidence="3" id="KW-1185">Reference proteome</keyword>
<sequence>MIVSLQTVSCFSIYPNFSPSGHQCRVSPRRFTCSARQVSVEEPFPSQIKQPENVKGDTVAKDGNSGSGIQVPRKRYISVSKSRLLDAIVSTMFPSQEEDEARQFLSLSQCLDSILHAEHKSILEEMRADFDETISTKDNRVNGDTFPANQNGSGSVMDGVDDSEMPVSSDFTLDLKLLLDSSLGTVTRNPSKGPRVVIPIRFQRAFMQLLYNAEFEELSPRDLMLSSALNTDYLLTLPIYVDWKKASESSAIIFRRGYATERQKGLLIAEKLDYLQSKLLQNFFFLFAKPLGKFGVWLNEVFKSISQKTDTEVFANKLSIWLKEFSLFLKQHSYNEQILDDLQGHDMLSKDLPIWVAAQKAVTRYEGILSAVGPRERLLRKFFTWIGLVPSTPQQAFDLGSNSSGSESHLSPSFLPRISLSDIWKPASPKRCGNDFRKIFGTAVSILFSQSILQEPAFQELILLYTEETGGREAAYKAEVSSLEMKIYEKIPIPDLPVVFPHKKLSFRILDTVRLDVATILGILAYFLNYKFEDILSSPLILRLIYSKDNLGASSKIPVELAYLCPFGPNCTYGCFKEKEAGNKSLWFMTKNSLLASIVQSLLLWRNIVLSAILLDVIPATALLLVNRTLYEKTIASGFGSIHFLLDASEQQLYKEAILLYAALLTAENGQVNSKTAIGDKCERFLYNAFQEKIEMPVDKAIVTLVRLGLVIVKDAVDGQFVLQALPCTRACIILRNHWNILIRS</sequence>
<gene>
    <name evidence="2" type="ORF">ACJIZ3_017210</name>
</gene>
<reference evidence="2 3" key="1">
    <citation type="submission" date="2024-12" db="EMBL/GenBank/DDBJ databases">
        <title>The unique morphological basis and parallel evolutionary history of personate flowers in Penstemon.</title>
        <authorList>
            <person name="Depatie T.H."/>
            <person name="Wessinger C.A."/>
        </authorList>
    </citation>
    <scope>NUCLEOTIDE SEQUENCE [LARGE SCALE GENOMIC DNA]</scope>
    <source>
        <strain evidence="2">WTNN_2</strain>
        <tissue evidence="2">Leaf</tissue>
    </source>
</reference>
<proteinExistence type="predicted"/>
<comment type="caution">
    <text evidence="2">The sequence shown here is derived from an EMBL/GenBank/DDBJ whole genome shotgun (WGS) entry which is preliminary data.</text>
</comment>
<dbReference type="Pfam" id="PF12576">
    <property type="entry name" value="DUF3754"/>
    <property type="match status" value="1"/>
</dbReference>
<dbReference type="EMBL" id="JBJXBP010000005">
    <property type="protein sequence ID" value="KAL3828408.1"/>
    <property type="molecule type" value="Genomic_DNA"/>
</dbReference>
<name>A0ABD3SW28_9LAMI</name>
<feature type="region of interest" description="Disordered" evidence="1">
    <location>
        <begin position="138"/>
        <end position="161"/>
    </location>
</feature>
<organism evidence="2 3">
    <name type="scientific">Penstemon smallii</name>
    <dbReference type="NCBI Taxonomy" id="265156"/>
    <lineage>
        <taxon>Eukaryota</taxon>
        <taxon>Viridiplantae</taxon>
        <taxon>Streptophyta</taxon>
        <taxon>Embryophyta</taxon>
        <taxon>Tracheophyta</taxon>
        <taxon>Spermatophyta</taxon>
        <taxon>Magnoliopsida</taxon>
        <taxon>eudicotyledons</taxon>
        <taxon>Gunneridae</taxon>
        <taxon>Pentapetalae</taxon>
        <taxon>asterids</taxon>
        <taxon>lamiids</taxon>
        <taxon>Lamiales</taxon>
        <taxon>Plantaginaceae</taxon>
        <taxon>Cheloneae</taxon>
        <taxon>Penstemon</taxon>
    </lineage>
</organism>
<evidence type="ECO:0000313" key="2">
    <source>
        <dbReference type="EMBL" id="KAL3828408.1"/>
    </source>
</evidence>
<dbReference type="PANTHER" id="PTHR33645:SF2">
    <property type="entry name" value="FAMILY PROTEIN, PUTATIVE (DUF3754)-RELATED"/>
    <property type="match status" value="1"/>
</dbReference>
<evidence type="ECO:0000256" key="1">
    <source>
        <dbReference type="SAM" id="MobiDB-lite"/>
    </source>
</evidence>
<feature type="region of interest" description="Disordered" evidence="1">
    <location>
        <begin position="48"/>
        <end position="67"/>
    </location>
</feature>
<evidence type="ECO:0000313" key="3">
    <source>
        <dbReference type="Proteomes" id="UP001634393"/>
    </source>
</evidence>
<dbReference type="AlphaFoldDB" id="A0ABD3SW28"/>
<accession>A0ABD3SW28</accession>
<protein>
    <submittedName>
        <fullName evidence="2">Uncharacterized protein</fullName>
    </submittedName>
</protein>
<dbReference type="PANTHER" id="PTHR33645">
    <property type="entry name" value="AMINOPEPTIDASE (DUF3754)"/>
    <property type="match status" value="1"/>
</dbReference>
<dbReference type="Proteomes" id="UP001634393">
    <property type="component" value="Unassembled WGS sequence"/>
</dbReference>
<dbReference type="InterPro" id="IPR022227">
    <property type="entry name" value="DUF3754"/>
</dbReference>